<evidence type="ECO:0000313" key="5">
    <source>
        <dbReference type="EMBL" id="ADH64475.1"/>
    </source>
</evidence>
<dbReference type="Gene3D" id="3.40.50.300">
    <property type="entry name" value="P-loop containing nucleotide triphosphate hydrolases"/>
    <property type="match status" value="1"/>
</dbReference>
<keyword evidence="3" id="KW-0175">Coiled coil</keyword>
<dbReference type="SUPFAM" id="SSF52540">
    <property type="entry name" value="P-loop containing nucleoside triphosphate hydrolases"/>
    <property type="match status" value="1"/>
</dbReference>
<organism evidence="5 6">
    <name type="scientific">Allomeiothermus silvanus (strain ATCC 700542 / DSM 9946 / NBRC 106475 / NCIMB 13440 / VI-R2)</name>
    <name type="common">Thermus silvanus</name>
    <dbReference type="NCBI Taxonomy" id="526227"/>
    <lineage>
        <taxon>Bacteria</taxon>
        <taxon>Thermotogati</taxon>
        <taxon>Deinococcota</taxon>
        <taxon>Deinococci</taxon>
        <taxon>Thermales</taxon>
        <taxon>Thermaceae</taxon>
        <taxon>Allomeiothermus</taxon>
    </lineage>
</organism>
<dbReference type="EMBL" id="CP002042">
    <property type="protein sequence ID" value="ADH64475.1"/>
    <property type="molecule type" value="Genomic_DNA"/>
</dbReference>
<dbReference type="KEGG" id="msv:Mesil_2626"/>
<dbReference type="NCBIfam" id="TIGR03709">
    <property type="entry name" value="PPK2_rel_1"/>
    <property type="match status" value="1"/>
</dbReference>
<protein>
    <recommendedName>
        <fullName evidence="4">Polyphosphate kinase-2-related domain-containing protein</fullName>
    </recommendedName>
</protein>
<dbReference type="HOGENOM" id="CLU_048699_1_2_0"/>
<evidence type="ECO:0000256" key="1">
    <source>
        <dbReference type="ARBA" id="ARBA00022679"/>
    </source>
</evidence>
<keyword evidence="6" id="KW-1185">Reference proteome</keyword>
<dbReference type="InterPro" id="IPR027417">
    <property type="entry name" value="P-loop_NTPase"/>
</dbReference>
<feature type="domain" description="Polyphosphate kinase-2-related" evidence="4">
    <location>
        <begin position="25"/>
        <end position="246"/>
    </location>
</feature>
<dbReference type="InterPro" id="IPR022300">
    <property type="entry name" value="PPK2-rel_1"/>
</dbReference>
<dbReference type="STRING" id="526227.Mesil_2626"/>
<accession>D7BBL3</accession>
<evidence type="ECO:0000256" key="2">
    <source>
        <dbReference type="ARBA" id="ARBA00022777"/>
    </source>
</evidence>
<dbReference type="InterPro" id="IPR022488">
    <property type="entry name" value="PPK2-related"/>
</dbReference>
<evidence type="ECO:0000256" key="3">
    <source>
        <dbReference type="SAM" id="Coils"/>
    </source>
</evidence>
<dbReference type="PIRSF" id="PIRSF028756">
    <property type="entry name" value="PPK2_prd"/>
    <property type="match status" value="1"/>
</dbReference>
<dbReference type="RefSeq" id="WP_013159015.1">
    <property type="nucleotide sequence ID" value="NC_014212.1"/>
</dbReference>
<dbReference type="PANTHER" id="PTHR34383">
    <property type="entry name" value="POLYPHOSPHATE:AMP PHOSPHOTRANSFERASE-RELATED"/>
    <property type="match status" value="1"/>
</dbReference>
<sequence>MAKTIGATLNLQDIDPRSTPGFNGDKEKALALLEKLTARLDELQEQLYAEHQHRVLVILQGMDTSGKDGTIRHVFKNVDPLGVRVVAFKAPTPPELERDYLWRVHQHVPANGELVIFNRSHYEDVLVARVHNLVPPAIWSRRYDHINAFEKMLVDEGTTVLKFFLHISKEEQKKRLLERLVEADKHWKFDPQDLVERGYWEDYMEAYQDVLDKTHTQYAPWHVIPADRKWYRNLQVSRLLVEALEGLRMKYPRPKLNIPRLKSELEKM</sequence>
<dbReference type="SMR" id="D7BBL3"/>
<evidence type="ECO:0000313" key="6">
    <source>
        <dbReference type="Proteomes" id="UP000001916"/>
    </source>
</evidence>
<evidence type="ECO:0000259" key="4">
    <source>
        <dbReference type="Pfam" id="PF03976"/>
    </source>
</evidence>
<proteinExistence type="predicted"/>
<gene>
    <name evidence="5" type="ordered locus">Mesil_2626</name>
</gene>
<dbReference type="PANTHER" id="PTHR34383:SF3">
    <property type="entry name" value="POLYPHOSPHATE:AMP PHOSPHOTRANSFERASE"/>
    <property type="match status" value="1"/>
</dbReference>
<name>D7BBL3_ALLS1</name>
<dbReference type="GO" id="GO:0008976">
    <property type="term" value="F:polyphosphate kinase activity"/>
    <property type="evidence" value="ECO:0007669"/>
    <property type="project" value="InterPro"/>
</dbReference>
<dbReference type="AlphaFoldDB" id="D7BBL3"/>
<dbReference type="GO" id="GO:0006797">
    <property type="term" value="P:polyphosphate metabolic process"/>
    <property type="evidence" value="ECO:0007669"/>
    <property type="project" value="InterPro"/>
</dbReference>
<dbReference type="Pfam" id="PF03976">
    <property type="entry name" value="PPK2"/>
    <property type="match status" value="1"/>
</dbReference>
<keyword evidence="2" id="KW-0418">Kinase</keyword>
<dbReference type="eggNOG" id="COG2326">
    <property type="taxonomic scope" value="Bacteria"/>
</dbReference>
<reference evidence="5 6" key="1">
    <citation type="journal article" date="2010" name="Stand. Genomic Sci.">
        <title>Complete genome sequence of Meiothermus silvanus type strain (VI-R2).</title>
        <authorList>
            <person name="Sikorski J."/>
            <person name="Tindall B.J."/>
            <person name="Lowry S."/>
            <person name="Lucas S."/>
            <person name="Nolan M."/>
            <person name="Copeland A."/>
            <person name="Glavina Del Rio T."/>
            <person name="Tice H."/>
            <person name="Cheng J.F."/>
            <person name="Han C."/>
            <person name="Pitluck S."/>
            <person name="Liolios K."/>
            <person name="Ivanova N."/>
            <person name="Mavromatis K."/>
            <person name="Mikhailova N."/>
            <person name="Pati A."/>
            <person name="Goodwin L."/>
            <person name="Chen A."/>
            <person name="Palaniappan K."/>
            <person name="Land M."/>
            <person name="Hauser L."/>
            <person name="Chang Y.J."/>
            <person name="Jeffries C.D."/>
            <person name="Rohde M."/>
            <person name="Goker M."/>
            <person name="Woyke T."/>
            <person name="Bristow J."/>
            <person name="Eisen J.A."/>
            <person name="Markowitz V."/>
            <person name="Hugenholtz P."/>
            <person name="Kyrpides N.C."/>
            <person name="Klenk H.P."/>
            <person name="Lapidus A."/>
        </authorList>
    </citation>
    <scope>NUCLEOTIDE SEQUENCE [LARGE SCALE GENOMIC DNA]</scope>
    <source>
        <strain evidence="6">ATCC 700542 / DSM 9946 / VI-R2</strain>
    </source>
</reference>
<dbReference type="InterPro" id="IPR016898">
    <property type="entry name" value="Polyphosphate_phosphotransfera"/>
</dbReference>
<dbReference type="Proteomes" id="UP000001916">
    <property type="component" value="Chromosome"/>
</dbReference>
<feature type="coiled-coil region" evidence="3">
    <location>
        <begin position="26"/>
        <end position="53"/>
    </location>
</feature>
<keyword evidence="1" id="KW-0808">Transferase</keyword>
<dbReference type="OrthoDB" id="9775224at2"/>